<evidence type="ECO:0000256" key="2">
    <source>
        <dbReference type="ARBA" id="ARBA00023242"/>
    </source>
</evidence>
<dbReference type="InterPro" id="IPR003105">
    <property type="entry name" value="SRA_YDG"/>
</dbReference>
<dbReference type="SMART" id="SM00466">
    <property type="entry name" value="SRA"/>
    <property type="match status" value="1"/>
</dbReference>
<dbReference type="EMBL" id="OIVN01002090">
    <property type="protein sequence ID" value="SPD00454.1"/>
    <property type="molecule type" value="Genomic_DNA"/>
</dbReference>
<comment type="subcellular location">
    <subcellularLocation>
        <location evidence="1">Chromosome</location>
        <location evidence="1">Centromere</location>
    </subcellularLocation>
    <subcellularLocation>
        <location evidence="3">Nucleus</location>
    </subcellularLocation>
</comment>
<gene>
    <name evidence="5" type="ORF">FSB_LOCUS28336</name>
</gene>
<evidence type="ECO:0000313" key="5">
    <source>
        <dbReference type="EMBL" id="SPD00454.1"/>
    </source>
</evidence>
<protein>
    <recommendedName>
        <fullName evidence="4">YDG domain-containing protein</fullName>
    </recommendedName>
</protein>
<dbReference type="GO" id="GO:0003690">
    <property type="term" value="F:double-stranded DNA binding"/>
    <property type="evidence" value="ECO:0007669"/>
    <property type="project" value="TreeGrafter"/>
</dbReference>
<dbReference type="PROSITE" id="PS51015">
    <property type="entry name" value="YDG"/>
    <property type="match status" value="1"/>
</dbReference>
<dbReference type="GO" id="GO:0000775">
    <property type="term" value="C:chromosome, centromeric region"/>
    <property type="evidence" value="ECO:0007669"/>
    <property type="project" value="UniProtKB-SubCell"/>
</dbReference>
<evidence type="ECO:0000256" key="3">
    <source>
        <dbReference type="PROSITE-ProRule" id="PRU00358"/>
    </source>
</evidence>
<dbReference type="GO" id="GO:0005634">
    <property type="term" value="C:nucleus"/>
    <property type="evidence" value="ECO:0007669"/>
    <property type="project" value="UniProtKB-SubCell"/>
</dbReference>
<accession>A0A2N9GMJ1</accession>
<organism evidence="5">
    <name type="scientific">Fagus sylvatica</name>
    <name type="common">Beechnut</name>
    <dbReference type="NCBI Taxonomy" id="28930"/>
    <lineage>
        <taxon>Eukaryota</taxon>
        <taxon>Viridiplantae</taxon>
        <taxon>Streptophyta</taxon>
        <taxon>Embryophyta</taxon>
        <taxon>Tracheophyta</taxon>
        <taxon>Spermatophyta</taxon>
        <taxon>Magnoliopsida</taxon>
        <taxon>eudicotyledons</taxon>
        <taxon>Gunneridae</taxon>
        <taxon>Pentapetalae</taxon>
        <taxon>rosids</taxon>
        <taxon>fabids</taxon>
        <taxon>Fagales</taxon>
        <taxon>Fagaceae</taxon>
        <taxon>Fagus</taxon>
    </lineage>
</organism>
<dbReference type="InterPro" id="IPR015947">
    <property type="entry name" value="PUA-like_sf"/>
</dbReference>
<dbReference type="InterPro" id="IPR036987">
    <property type="entry name" value="SRA-YDG_sf"/>
</dbReference>
<dbReference type="Pfam" id="PF02182">
    <property type="entry name" value="SAD_SRA"/>
    <property type="match status" value="1"/>
</dbReference>
<dbReference type="AlphaFoldDB" id="A0A2N9GMJ1"/>
<dbReference type="InterPro" id="IPR051357">
    <property type="entry name" value="H3K9_HMTase_SUVAR3-9"/>
</dbReference>
<name>A0A2N9GMJ1_FAGSY</name>
<sequence>MQTNAQKGDSSSYPFNGLVAAAGENPNNWNLGAAPESSALKHKSGISLDWTLEEQAILEDGLAKTGVLAELVLPNYSIISLLRSSSSKSSRACGEFVLHIDPNEAKAPSATVTNSGAKDMHKVPRKFTPSRFLMDIPVKEEECKKCVGTSKRTSSMMYRNKENVGVMNKRPRVLSKPFKPISTRMRVEEALSLFRELLSKRMRELKAKPDIKNGATRAAYIAAAIDLRWERKWVNTDKRLGAVPGLEVGDKFQCATELNIVGLHRQFQGGIDYMIKDRTKLATSIVASGRYANDMISSEVFIYSGQGGNPSVGRSEPKDQKLERGNLALKNSMEARTPVRVIRGFEVSNSKASKTIIYVYDGLYLVEKFTQERGAFGKLVFKFVLRRIPGQPKINGESVIKIKEFCK</sequence>
<dbReference type="PANTHER" id="PTHR45660">
    <property type="entry name" value="HISTONE-LYSINE N-METHYLTRANSFERASE SETMAR"/>
    <property type="match status" value="1"/>
</dbReference>
<reference evidence="5" key="1">
    <citation type="submission" date="2018-02" db="EMBL/GenBank/DDBJ databases">
        <authorList>
            <person name="Cohen D.B."/>
            <person name="Kent A.D."/>
        </authorList>
    </citation>
    <scope>NUCLEOTIDE SEQUENCE</scope>
</reference>
<dbReference type="GO" id="GO:0042054">
    <property type="term" value="F:histone methyltransferase activity"/>
    <property type="evidence" value="ECO:0007669"/>
    <property type="project" value="TreeGrafter"/>
</dbReference>
<proteinExistence type="predicted"/>
<feature type="domain" description="YDG" evidence="4">
    <location>
        <begin position="241"/>
        <end position="387"/>
    </location>
</feature>
<evidence type="ECO:0000256" key="1">
    <source>
        <dbReference type="ARBA" id="ARBA00004584"/>
    </source>
</evidence>
<dbReference type="SUPFAM" id="SSF88697">
    <property type="entry name" value="PUA domain-like"/>
    <property type="match status" value="1"/>
</dbReference>
<dbReference type="Gene3D" id="2.30.280.10">
    <property type="entry name" value="SRA-YDG"/>
    <property type="match status" value="1"/>
</dbReference>
<keyword evidence="2 3" id="KW-0539">Nucleus</keyword>
<evidence type="ECO:0000259" key="4">
    <source>
        <dbReference type="PROSITE" id="PS51015"/>
    </source>
</evidence>
<dbReference type="PANTHER" id="PTHR45660:SF46">
    <property type="entry name" value="HISTONE-LYSINE N-METHYLTRANSFERASE, H3 LYSINE-9 SPECIFIC SUVH6"/>
    <property type="match status" value="1"/>
</dbReference>